<gene>
    <name evidence="1" type="ORF">HDU87_000200</name>
</gene>
<dbReference type="GO" id="GO:0046404">
    <property type="term" value="F:ATP-dependent polydeoxyribonucleotide 5'-hydroxyl-kinase activity"/>
    <property type="evidence" value="ECO:0007669"/>
    <property type="project" value="TreeGrafter"/>
</dbReference>
<dbReference type="GO" id="GO:0006281">
    <property type="term" value="P:DNA repair"/>
    <property type="evidence" value="ECO:0007669"/>
    <property type="project" value="TreeGrafter"/>
</dbReference>
<keyword evidence="2" id="KW-1185">Reference proteome</keyword>
<dbReference type="GO" id="GO:0046403">
    <property type="term" value="F:polynucleotide 3'-phosphatase activity"/>
    <property type="evidence" value="ECO:0007669"/>
    <property type="project" value="TreeGrafter"/>
</dbReference>
<dbReference type="Proteomes" id="UP001212152">
    <property type="component" value="Unassembled WGS sequence"/>
</dbReference>
<dbReference type="PANTHER" id="PTHR12083:SF9">
    <property type="entry name" value="BIFUNCTIONAL POLYNUCLEOTIDE PHOSPHATASE_KINASE"/>
    <property type="match status" value="1"/>
</dbReference>
<evidence type="ECO:0000313" key="1">
    <source>
        <dbReference type="EMBL" id="KAJ3185577.1"/>
    </source>
</evidence>
<proteinExistence type="predicted"/>
<dbReference type="AlphaFoldDB" id="A0AAD5XU63"/>
<dbReference type="Pfam" id="PF08645">
    <property type="entry name" value="PNK3P"/>
    <property type="match status" value="1"/>
</dbReference>
<dbReference type="PANTHER" id="PTHR12083">
    <property type="entry name" value="BIFUNCTIONAL POLYNUCLEOTIDE PHOSPHATASE/KINASE"/>
    <property type="match status" value="1"/>
</dbReference>
<dbReference type="InterPro" id="IPR006549">
    <property type="entry name" value="HAD-SF_hydro_IIIA"/>
</dbReference>
<dbReference type="InterPro" id="IPR036412">
    <property type="entry name" value="HAD-like_sf"/>
</dbReference>
<comment type="caution">
    <text evidence="1">The sequence shown here is derived from an EMBL/GenBank/DDBJ whole genome shotgun (WGS) entry which is preliminary data.</text>
</comment>
<dbReference type="InterPro" id="IPR023214">
    <property type="entry name" value="HAD_sf"/>
</dbReference>
<dbReference type="SUPFAM" id="SSF56784">
    <property type="entry name" value="HAD-like"/>
    <property type="match status" value="1"/>
</dbReference>
<evidence type="ECO:0000313" key="2">
    <source>
        <dbReference type="Proteomes" id="UP001212152"/>
    </source>
</evidence>
<dbReference type="Gene3D" id="3.40.50.1000">
    <property type="entry name" value="HAD superfamily/HAD-like"/>
    <property type="match status" value="1"/>
</dbReference>
<sequence>MKARRERQTCQRTSGHQGPSALIAAFDFDGTLSVVKDNHVHAKDANDPQFVHKTIAERLAALHDAGYRIVIFSNQRGILDGKKAEKRKISFTGRVELAIEDAGFKIPVLIFGAAGADWYRKPRPGMWELFE</sequence>
<organism evidence="1 2">
    <name type="scientific">Geranomyces variabilis</name>
    <dbReference type="NCBI Taxonomy" id="109894"/>
    <lineage>
        <taxon>Eukaryota</taxon>
        <taxon>Fungi</taxon>
        <taxon>Fungi incertae sedis</taxon>
        <taxon>Chytridiomycota</taxon>
        <taxon>Chytridiomycota incertae sedis</taxon>
        <taxon>Chytridiomycetes</taxon>
        <taxon>Spizellomycetales</taxon>
        <taxon>Powellomycetaceae</taxon>
        <taxon>Geranomyces</taxon>
    </lineage>
</organism>
<reference evidence="1" key="1">
    <citation type="submission" date="2020-05" db="EMBL/GenBank/DDBJ databases">
        <title>Phylogenomic resolution of chytrid fungi.</title>
        <authorList>
            <person name="Stajich J.E."/>
            <person name="Amses K."/>
            <person name="Simmons R."/>
            <person name="Seto K."/>
            <person name="Myers J."/>
            <person name="Bonds A."/>
            <person name="Quandt C.A."/>
            <person name="Barry K."/>
            <person name="Liu P."/>
            <person name="Grigoriev I."/>
            <person name="Longcore J.E."/>
            <person name="James T.Y."/>
        </authorList>
    </citation>
    <scope>NUCLEOTIDE SEQUENCE</scope>
    <source>
        <strain evidence="1">JEL0379</strain>
    </source>
</reference>
<dbReference type="GO" id="GO:0003690">
    <property type="term" value="F:double-stranded DNA binding"/>
    <property type="evidence" value="ECO:0007669"/>
    <property type="project" value="TreeGrafter"/>
</dbReference>
<protein>
    <recommendedName>
        <fullName evidence="3">Polynucleotide kinase</fullName>
    </recommendedName>
</protein>
<name>A0AAD5XU63_9FUNG</name>
<dbReference type="InterPro" id="IPR013954">
    <property type="entry name" value="PNK3P"/>
</dbReference>
<evidence type="ECO:0008006" key="3">
    <source>
        <dbReference type="Google" id="ProtNLM"/>
    </source>
</evidence>
<accession>A0AAD5XU63</accession>
<dbReference type="NCBIfam" id="TIGR01662">
    <property type="entry name" value="HAD-SF-IIIA"/>
    <property type="match status" value="1"/>
</dbReference>
<dbReference type="EMBL" id="JADGJQ010000001">
    <property type="protein sequence ID" value="KAJ3185577.1"/>
    <property type="molecule type" value="Genomic_DNA"/>
</dbReference>